<proteinExistence type="predicted"/>
<accession>A0ABV5WH06</accession>
<organism evidence="1 2">
    <name type="scientific">Ectobacillus funiculus</name>
    <dbReference type="NCBI Taxonomy" id="137993"/>
    <lineage>
        <taxon>Bacteria</taxon>
        <taxon>Bacillati</taxon>
        <taxon>Bacillota</taxon>
        <taxon>Bacilli</taxon>
        <taxon>Bacillales</taxon>
        <taxon>Bacillaceae</taxon>
        <taxon>Ectobacillus</taxon>
    </lineage>
</organism>
<gene>
    <name evidence="1" type="ORF">ACFFMS_15010</name>
</gene>
<name>A0ABV5WH06_9BACI</name>
<comment type="caution">
    <text evidence="1">The sequence shown here is derived from an EMBL/GenBank/DDBJ whole genome shotgun (WGS) entry which is preliminary data.</text>
</comment>
<protein>
    <submittedName>
        <fullName evidence="1">Uncharacterized protein</fullName>
    </submittedName>
</protein>
<dbReference type="RefSeq" id="WP_379950083.1">
    <property type="nucleotide sequence ID" value="NZ_JAPCYI010000001.1"/>
</dbReference>
<sequence length="18" mass="2025">MCAACNVSWTDDGGRWPR</sequence>
<evidence type="ECO:0000313" key="1">
    <source>
        <dbReference type="EMBL" id="MFB9759718.1"/>
    </source>
</evidence>
<dbReference type="Proteomes" id="UP001589609">
    <property type="component" value="Unassembled WGS sequence"/>
</dbReference>
<dbReference type="EMBL" id="JBHMAF010000086">
    <property type="protein sequence ID" value="MFB9759718.1"/>
    <property type="molecule type" value="Genomic_DNA"/>
</dbReference>
<reference evidence="1 2" key="1">
    <citation type="submission" date="2024-09" db="EMBL/GenBank/DDBJ databases">
        <authorList>
            <person name="Sun Q."/>
            <person name="Mori K."/>
        </authorList>
    </citation>
    <scope>NUCLEOTIDE SEQUENCE [LARGE SCALE GENOMIC DNA]</scope>
    <source>
        <strain evidence="1 2">JCM 11201</strain>
    </source>
</reference>
<keyword evidence="2" id="KW-1185">Reference proteome</keyword>
<evidence type="ECO:0000313" key="2">
    <source>
        <dbReference type="Proteomes" id="UP001589609"/>
    </source>
</evidence>